<keyword evidence="2" id="KW-1133">Transmembrane helix</keyword>
<accession>A0ABP1B735</accession>
<evidence type="ECO:0000256" key="1">
    <source>
        <dbReference type="SAM" id="Coils"/>
    </source>
</evidence>
<feature type="coiled-coil region" evidence="1">
    <location>
        <begin position="31"/>
        <end position="58"/>
    </location>
</feature>
<sequence length="143" mass="16836">MLPEDLRRRNSLREQYEEKVKITDQLIALKKQQWEQESQHLEQQKAKSDVKMQQLQHEITWMQAQQSENQMKHVRELEREMDLVWCWGHGCWDGYHLPNPVGPEKNRDAGTFANRWVCILLLDCLVVALADPAFGIWSPSGVL</sequence>
<protein>
    <submittedName>
        <fullName evidence="3">Uncharacterized protein</fullName>
    </submittedName>
</protein>
<keyword evidence="1" id="KW-0175">Coiled coil</keyword>
<dbReference type="EMBL" id="OZ023703">
    <property type="protein sequence ID" value="CAK9870996.1"/>
    <property type="molecule type" value="Genomic_DNA"/>
</dbReference>
<evidence type="ECO:0000313" key="4">
    <source>
        <dbReference type="Proteomes" id="UP001497522"/>
    </source>
</evidence>
<organism evidence="3 4">
    <name type="scientific">Sphagnum jensenii</name>
    <dbReference type="NCBI Taxonomy" id="128206"/>
    <lineage>
        <taxon>Eukaryota</taxon>
        <taxon>Viridiplantae</taxon>
        <taxon>Streptophyta</taxon>
        <taxon>Embryophyta</taxon>
        <taxon>Bryophyta</taxon>
        <taxon>Sphagnophytina</taxon>
        <taxon>Sphagnopsida</taxon>
        <taxon>Sphagnales</taxon>
        <taxon>Sphagnaceae</taxon>
        <taxon>Sphagnum</taxon>
    </lineage>
</organism>
<gene>
    <name evidence="3" type="ORF">CSSPJE1EN2_LOCUS13664</name>
</gene>
<evidence type="ECO:0000256" key="2">
    <source>
        <dbReference type="SAM" id="Phobius"/>
    </source>
</evidence>
<keyword evidence="2" id="KW-0812">Transmembrane</keyword>
<feature type="transmembrane region" description="Helical" evidence="2">
    <location>
        <begin position="116"/>
        <end position="137"/>
    </location>
</feature>
<keyword evidence="4" id="KW-1185">Reference proteome</keyword>
<keyword evidence="2" id="KW-0472">Membrane</keyword>
<proteinExistence type="predicted"/>
<reference evidence="3 4" key="1">
    <citation type="submission" date="2024-03" db="EMBL/GenBank/DDBJ databases">
        <authorList>
            <consortium name="ELIXIR-Norway"/>
            <consortium name="Elixir Norway"/>
        </authorList>
    </citation>
    <scope>NUCLEOTIDE SEQUENCE [LARGE SCALE GENOMIC DNA]</scope>
</reference>
<dbReference type="Proteomes" id="UP001497522">
    <property type="component" value="Chromosome 2"/>
</dbReference>
<evidence type="ECO:0000313" key="3">
    <source>
        <dbReference type="EMBL" id="CAK9870996.1"/>
    </source>
</evidence>
<name>A0ABP1B735_9BRYO</name>